<dbReference type="Pfam" id="PF20430">
    <property type="entry name" value="Eplus_motif"/>
    <property type="match status" value="1"/>
</dbReference>
<dbReference type="NCBIfam" id="TIGR00756">
    <property type="entry name" value="PPR"/>
    <property type="match status" value="6"/>
</dbReference>
<dbReference type="PROSITE" id="PS51375">
    <property type="entry name" value="PPR"/>
    <property type="match status" value="5"/>
</dbReference>
<dbReference type="FunFam" id="1.25.40.10:FF:000231">
    <property type="entry name" value="Pentatricopeptide repeat-containing protein chloroplastic"/>
    <property type="match status" value="1"/>
</dbReference>
<dbReference type="GO" id="GO:0008270">
    <property type="term" value="F:zinc ion binding"/>
    <property type="evidence" value="ECO:0007669"/>
    <property type="project" value="InterPro"/>
</dbReference>
<dbReference type="GO" id="GO:0009451">
    <property type="term" value="P:RNA modification"/>
    <property type="evidence" value="ECO:0007669"/>
    <property type="project" value="InterPro"/>
</dbReference>
<feature type="repeat" description="PPR" evidence="2">
    <location>
        <begin position="298"/>
        <end position="328"/>
    </location>
</feature>
<dbReference type="InterPro" id="IPR046848">
    <property type="entry name" value="E_motif"/>
</dbReference>
<dbReference type="Pfam" id="PF14432">
    <property type="entry name" value="DYW_deaminase"/>
    <property type="match status" value="1"/>
</dbReference>
<dbReference type="Pfam" id="PF01535">
    <property type="entry name" value="PPR"/>
    <property type="match status" value="2"/>
</dbReference>
<sequence>MTKFKFSTLYKSPNRDFQFSNCSSATSPLALKSLLQQPKEQQQSFIALPQTHNTESHFLPLCLDPRSFVSSLVQCQSHFQIKKVHALAITTAMIENLGVINKLIYIYAQHKAMADAYFLFFRMKERDNISWSVIIGGFSKVGDNYNCLKTFKEFLLSGLPMDNYTLPFALRACRDTLSLHTGKEIHLLVYKFGLQSDVFISAAIVDMYSKCGHVEDARKVFDKMPKRDLVTWTVMISCYAECGSPEESMALFDRMKDNGIIPDKVSMVTVVFACAKLGAMHKAKMIRDYIRGRKFSLDVILGTAMIDMYAKCGSVDAAREIFDQMKEKNVISWSSMISAYGVHGRGREALQLFPQMLQSGIRPNRITFVSIFSACSHSGLIEEGRQFFNSMERDYFVEPDVKHYTCMVDLLGRAGRLDEVLELTERMKVDKDEGFWGAILGACRIHGHIGLAEKAAKSILELGPRNSGYYVLLSNIYANAGKWEEVAKVRQMMTGRGVKKTPGWTWIEINNKLYQFIVGDKSHPQFKEIYEMLKLLVERLEIASYVPDTNFVLHDIDEELKAEFLYTHSEKLAIAFALLATTEDTAIRMTKNLRICGDCHTFIKMGPVLVVITGDLKNLYRKQFEQQLKRWDSSLSRQRSLRQQYGLTGEAEHQDYAAVIHGSIQESDSPIGKRRRGGKRLGNGTAMAAVKQSISIPELSVRAEWNNSNPIGIDWIQLRS</sequence>
<dbReference type="PANTHER" id="PTHR47926">
    <property type="entry name" value="PENTATRICOPEPTIDE REPEAT-CONTAINING PROTEIN"/>
    <property type="match status" value="1"/>
</dbReference>
<organism evidence="4 5">
    <name type="scientific">Dendrobium nobile</name>
    <name type="common">Orchid</name>
    <dbReference type="NCBI Taxonomy" id="94219"/>
    <lineage>
        <taxon>Eukaryota</taxon>
        <taxon>Viridiplantae</taxon>
        <taxon>Streptophyta</taxon>
        <taxon>Embryophyta</taxon>
        <taxon>Tracheophyta</taxon>
        <taxon>Spermatophyta</taxon>
        <taxon>Magnoliopsida</taxon>
        <taxon>Liliopsida</taxon>
        <taxon>Asparagales</taxon>
        <taxon>Orchidaceae</taxon>
        <taxon>Epidendroideae</taxon>
        <taxon>Malaxideae</taxon>
        <taxon>Dendrobiinae</taxon>
        <taxon>Dendrobium</taxon>
    </lineage>
</organism>
<dbReference type="InterPro" id="IPR011990">
    <property type="entry name" value="TPR-like_helical_dom_sf"/>
</dbReference>
<name>A0A8T3B5Z7_DENNO</name>
<dbReference type="Gene3D" id="1.25.40.10">
    <property type="entry name" value="Tetratricopeptide repeat domain"/>
    <property type="match status" value="3"/>
</dbReference>
<proteinExistence type="predicted"/>
<dbReference type="GO" id="GO:0031425">
    <property type="term" value="P:chloroplast RNA processing"/>
    <property type="evidence" value="ECO:0007669"/>
    <property type="project" value="UniProtKB-ARBA"/>
</dbReference>
<keyword evidence="1" id="KW-0677">Repeat</keyword>
<feature type="repeat" description="PPR" evidence="2">
    <location>
        <begin position="329"/>
        <end position="363"/>
    </location>
</feature>
<dbReference type="Pfam" id="PF20431">
    <property type="entry name" value="E_motif"/>
    <property type="match status" value="1"/>
</dbReference>
<dbReference type="OrthoDB" id="185373at2759"/>
<reference evidence="4" key="1">
    <citation type="journal article" date="2022" name="Front. Genet.">
        <title>Chromosome-Scale Assembly of the Dendrobium nobile Genome Provides Insights Into the Molecular Mechanism of the Biosynthesis of the Medicinal Active Ingredient of Dendrobium.</title>
        <authorList>
            <person name="Xu Q."/>
            <person name="Niu S.-C."/>
            <person name="Li K.-L."/>
            <person name="Zheng P.-J."/>
            <person name="Zhang X.-J."/>
            <person name="Jia Y."/>
            <person name="Liu Y."/>
            <person name="Niu Y.-X."/>
            <person name="Yu L.-H."/>
            <person name="Chen D.-F."/>
            <person name="Zhang G.-Q."/>
        </authorList>
    </citation>
    <scope>NUCLEOTIDE SEQUENCE</scope>
    <source>
        <tissue evidence="4">Leaf</tissue>
    </source>
</reference>
<dbReference type="InterPro" id="IPR046960">
    <property type="entry name" value="PPR_At4g14850-like_plant"/>
</dbReference>
<feature type="repeat" description="PPR" evidence="2">
    <location>
        <begin position="197"/>
        <end position="227"/>
    </location>
</feature>
<dbReference type="InterPro" id="IPR032867">
    <property type="entry name" value="DYW_dom"/>
</dbReference>
<dbReference type="InterPro" id="IPR002885">
    <property type="entry name" value="PPR_rpt"/>
</dbReference>
<evidence type="ECO:0000256" key="1">
    <source>
        <dbReference type="ARBA" id="ARBA00022737"/>
    </source>
</evidence>
<gene>
    <name evidence="4" type="ORF">KFK09_015877</name>
</gene>
<dbReference type="SUPFAM" id="SSF48452">
    <property type="entry name" value="TPR-like"/>
    <property type="match status" value="1"/>
</dbReference>
<dbReference type="EMBL" id="JAGYWB010000011">
    <property type="protein sequence ID" value="KAI0504920.1"/>
    <property type="molecule type" value="Genomic_DNA"/>
</dbReference>
<dbReference type="SMR" id="A0A8T3B5Z7"/>
<dbReference type="Proteomes" id="UP000829196">
    <property type="component" value="Unassembled WGS sequence"/>
</dbReference>
<comment type="caution">
    <text evidence="4">The sequence shown here is derived from an EMBL/GenBank/DDBJ whole genome shotgun (WGS) entry which is preliminary data.</text>
</comment>
<dbReference type="GO" id="GO:0003723">
    <property type="term" value="F:RNA binding"/>
    <property type="evidence" value="ECO:0007669"/>
    <property type="project" value="InterPro"/>
</dbReference>
<dbReference type="Pfam" id="PF13041">
    <property type="entry name" value="PPR_2"/>
    <property type="match status" value="2"/>
</dbReference>
<evidence type="ECO:0000313" key="5">
    <source>
        <dbReference type="Proteomes" id="UP000829196"/>
    </source>
</evidence>
<feature type="domain" description="DYW" evidence="3">
    <location>
        <begin position="545"/>
        <end position="605"/>
    </location>
</feature>
<evidence type="ECO:0000259" key="3">
    <source>
        <dbReference type="Pfam" id="PF14432"/>
    </source>
</evidence>
<keyword evidence="5" id="KW-1185">Reference proteome</keyword>
<dbReference type="FunFam" id="1.25.40.10:FF:000344">
    <property type="entry name" value="Pentatricopeptide repeat-containing protein"/>
    <property type="match status" value="1"/>
</dbReference>
<dbReference type="PANTHER" id="PTHR47926:SF452">
    <property type="entry name" value="PENTATRICOPEPTIDE REPEAT-CONTAINING PROTEIN"/>
    <property type="match status" value="1"/>
</dbReference>
<protein>
    <recommendedName>
        <fullName evidence="3">DYW domain-containing protein</fullName>
    </recommendedName>
</protein>
<dbReference type="InterPro" id="IPR046849">
    <property type="entry name" value="E2_motif"/>
</dbReference>
<evidence type="ECO:0000313" key="4">
    <source>
        <dbReference type="EMBL" id="KAI0504920.1"/>
    </source>
</evidence>
<evidence type="ECO:0000256" key="2">
    <source>
        <dbReference type="PROSITE-ProRule" id="PRU00708"/>
    </source>
</evidence>
<dbReference type="AlphaFoldDB" id="A0A8T3B5Z7"/>
<dbReference type="FunFam" id="1.25.40.10:FF:001050">
    <property type="entry name" value="Pentatricopeptide repeat-containing protein At2g33760"/>
    <property type="match status" value="1"/>
</dbReference>
<accession>A0A8T3B5Z7</accession>
<feature type="repeat" description="PPR" evidence="2">
    <location>
        <begin position="228"/>
        <end position="262"/>
    </location>
</feature>
<feature type="repeat" description="PPR" evidence="2">
    <location>
        <begin position="400"/>
        <end position="430"/>
    </location>
</feature>